<keyword evidence="2" id="KW-1185">Reference proteome</keyword>
<dbReference type="AlphaFoldDB" id="A0A418KKL9"/>
<sequence>AAGPRAAARLAGAVDAAGPMRRTTAVSAGLLPYAARGLGVPQLTAYLAALGAARGDVDAAERRLLAVGHTSGAALRLGARVALAALAGSTR</sequence>
<evidence type="ECO:0000313" key="1">
    <source>
        <dbReference type="EMBL" id="RIQ17799.1"/>
    </source>
</evidence>
<dbReference type="RefSeq" id="WP_119662059.1">
    <property type="nucleotide sequence ID" value="NZ_QUAL01000196.1"/>
</dbReference>
<reference evidence="1 2" key="1">
    <citation type="submission" date="2018-09" db="EMBL/GenBank/DDBJ databases">
        <title>Isolation, diversity and antifungal activity of actinobacteria from wheat.</title>
        <authorList>
            <person name="Han C."/>
        </authorList>
    </citation>
    <scope>NUCLEOTIDE SEQUENCE [LARGE SCALE GENOMIC DNA]</scope>
    <source>
        <strain evidence="1 2">NEAU-YY265</strain>
    </source>
</reference>
<dbReference type="Proteomes" id="UP000284057">
    <property type="component" value="Unassembled WGS sequence"/>
</dbReference>
<protein>
    <submittedName>
        <fullName evidence="1">DUF2877 domain-containing protein</fullName>
    </submittedName>
</protein>
<feature type="non-terminal residue" evidence="1">
    <location>
        <position position="1"/>
    </location>
</feature>
<dbReference type="OrthoDB" id="5193344at2"/>
<evidence type="ECO:0000313" key="2">
    <source>
        <dbReference type="Proteomes" id="UP000284057"/>
    </source>
</evidence>
<comment type="caution">
    <text evidence="1">The sequence shown here is derived from an EMBL/GenBank/DDBJ whole genome shotgun (WGS) entry which is preliminary data.</text>
</comment>
<organism evidence="1 2">
    <name type="scientific">Jiangella rhizosphaerae</name>
    <dbReference type="NCBI Taxonomy" id="2293569"/>
    <lineage>
        <taxon>Bacteria</taxon>
        <taxon>Bacillati</taxon>
        <taxon>Actinomycetota</taxon>
        <taxon>Actinomycetes</taxon>
        <taxon>Jiangellales</taxon>
        <taxon>Jiangellaceae</taxon>
        <taxon>Jiangella</taxon>
    </lineage>
</organism>
<gene>
    <name evidence="1" type="ORF">DY240_22385</name>
</gene>
<dbReference type="InterPro" id="IPR021530">
    <property type="entry name" value="AllH-like"/>
</dbReference>
<proteinExistence type="predicted"/>
<accession>A0A418KKL9</accession>
<name>A0A418KKL9_9ACTN</name>
<dbReference type="EMBL" id="QUAL01000196">
    <property type="protein sequence ID" value="RIQ17799.1"/>
    <property type="molecule type" value="Genomic_DNA"/>
</dbReference>
<dbReference type="Pfam" id="PF11392">
    <property type="entry name" value="AllH"/>
    <property type="match status" value="1"/>
</dbReference>